<comment type="caution">
    <text evidence="3">The sequence shown here is derived from an EMBL/GenBank/DDBJ whole genome shotgun (WGS) entry which is preliminary data.</text>
</comment>
<protein>
    <submittedName>
        <fullName evidence="3">Uncharacterized protein</fullName>
    </submittedName>
</protein>
<accession>A0A8H6VIL8</accession>
<feature type="compositionally biased region" description="Polar residues" evidence="1">
    <location>
        <begin position="10"/>
        <end position="23"/>
    </location>
</feature>
<sequence length="721" mass="78207">MATEEKGPISYSNAITTPTQEKSPVTYATPVAATDEELEKGEGGQGEEHAHWQPGFFAQFPWLGIGALGGVLACLIAAVVVLVCSNHKTQTRTAHHRPWPKAVAPNVLISIFNSVANICFGIAISNGIAIAWWRRALKGGTIKDLNRSWQFSSSVKEIALAGKAFNIIALTALVTKMTLIDSTLLQKAIGTYTQTDLIGLRHNVTWGFINETFPSTGAGYSTTEAGSGLQPWFNQDLLIWQVGGGIFPNQFTTYDHENGEVKNPITRKVKTAPEIERATMYLNLAGAGFGIYCADQDYTKTAIDVSELLYPEYDIETGLLYTPNATNFTLFNQQLYGLNFSVHTGVPGSVPDGPDAWMNNTDYILMDVLSSEASDKKNENGSYTCPGTLYRQTCRLRPAVVSYPVQLTQRGTVSSMTATLATDQNQTLFYDYNQTGSQQNYHEIVRYQDIKDIENGIQVYAGGATTYGNNTLGGLAYGLNAYLGGYSWVKRDTNGFGFLLNATGSAQGYLNNLPDVNTSGCAFQYGYPLSGGNDLVGSSASSGAASGNAHSAYVDPGVLGSINSIMFALASDVSGMDPNNNYDPTYNGFDSRIWMDTIHYKSNYWYMGGAIASTIICILCVLPSYWGFWQLGRKVTLGPFEIAAAFRAPNLNHPTAANAPVDKLIEEVGDRRVQFGHIVSGNDAGRIGVAEPEFVERVKPKIGVAGEEIKGRFSQAFGKKR</sequence>
<evidence type="ECO:0000256" key="1">
    <source>
        <dbReference type="SAM" id="MobiDB-lite"/>
    </source>
</evidence>
<dbReference type="EMBL" id="JABCIY010000098">
    <property type="protein sequence ID" value="KAF7192985.1"/>
    <property type="molecule type" value="Genomic_DNA"/>
</dbReference>
<feature type="transmembrane region" description="Helical" evidence="2">
    <location>
        <begin position="62"/>
        <end position="85"/>
    </location>
</feature>
<keyword evidence="4" id="KW-1185">Reference proteome</keyword>
<keyword evidence="2" id="KW-1133">Transmembrane helix</keyword>
<reference evidence="3" key="1">
    <citation type="submission" date="2020-04" db="EMBL/GenBank/DDBJ databases">
        <title>Draft genome resource of the tomato pathogen Pseudocercospora fuligena.</title>
        <authorList>
            <person name="Zaccaron A."/>
        </authorList>
    </citation>
    <scope>NUCLEOTIDE SEQUENCE</scope>
    <source>
        <strain evidence="3">PF001</strain>
    </source>
</reference>
<name>A0A8H6VIL8_9PEZI</name>
<organism evidence="3 4">
    <name type="scientific">Pseudocercospora fuligena</name>
    <dbReference type="NCBI Taxonomy" id="685502"/>
    <lineage>
        <taxon>Eukaryota</taxon>
        <taxon>Fungi</taxon>
        <taxon>Dikarya</taxon>
        <taxon>Ascomycota</taxon>
        <taxon>Pezizomycotina</taxon>
        <taxon>Dothideomycetes</taxon>
        <taxon>Dothideomycetidae</taxon>
        <taxon>Mycosphaerellales</taxon>
        <taxon>Mycosphaerellaceae</taxon>
        <taxon>Pseudocercospora</taxon>
    </lineage>
</organism>
<dbReference type="InterPro" id="IPR021514">
    <property type="entry name" value="DUF3176"/>
</dbReference>
<keyword evidence="2" id="KW-0472">Membrane</keyword>
<dbReference type="PANTHER" id="PTHR37576:SF2">
    <property type="entry name" value="DEFECT AT LOW TEMPERATURE PROTEIN 1"/>
    <property type="match status" value="1"/>
</dbReference>
<proteinExistence type="predicted"/>
<feature type="transmembrane region" description="Helical" evidence="2">
    <location>
        <begin position="604"/>
        <end position="628"/>
    </location>
</feature>
<dbReference type="PANTHER" id="PTHR37576">
    <property type="entry name" value="DEFECT AT LOW TEMPERATURE PROTEIN 1"/>
    <property type="match status" value="1"/>
</dbReference>
<evidence type="ECO:0000313" key="4">
    <source>
        <dbReference type="Proteomes" id="UP000660729"/>
    </source>
</evidence>
<dbReference type="AlphaFoldDB" id="A0A8H6VIL8"/>
<dbReference type="Pfam" id="PF11374">
    <property type="entry name" value="DUF3176"/>
    <property type="match status" value="1"/>
</dbReference>
<gene>
    <name evidence="3" type="ORF">HII31_05676</name>
</gene>
<feature type="transmembrane region" description="Helical" evidence="2">
    <location>
        <begin position="106"/>
        <end position="133"/>
    </location>
</feature>
<keyword evidence="2" id="KW-0812">Transmembrane</keyword>
<evidence type="ECO:0000313" key="3">
    <source>
        <dbReference type="EMBL" id="KAF7192985.1"/>
    </source>
</evidence>
<dbReference type="Proteomes" id="UP000660729">
    <property type="component" value="Unassembled WGS sequence"/>
</dbReference>
<evidence type="ECO:0000256" key="2">
    <source>
        <dbReference type="SAM" id="Phobius"/>
    </source>
</evidence>
<feature type="region of interest" description="Disordered" evidence="1">
    <location>
        <begin position="1"/>
        <end position="25"/>
    </location>
</feature>
<dbReference type="OrthoDB" id="5357734at2759"/>